<keyword evidence="5" id="KW-1185">Reference proteome</keyword>
<gene>
    <name evidence="4" type="ORF">CWE21_09675</name>
</gene>
<evidence type="ECO:0000259" key="3">
    <source>
        <dbReference type="Pfam" id="PF00144"/>
    </source>
</evidence>
<evidence type="ECO:0000313" key="5">
    <source>
        <dbReference type="Proteomes" id="UP000286678"/>
    </source>
</evidence>
<dbReference type="EMBL" id="PIPT01000007">
    <property type="protein sequence ID" value="RUO46864.1"/>
    <property type="molecule type" value="Genomic_DNA"/>
</dbReference>
<keyword evidence="2" id="KW-0732">Signal</keyword>
<dbReference type="InterPro" id="IPR050789">
    <property type="entry name" value="Diverse_Enzym_Activities"/>
</dbReference>
<reference evidence="5" key="1">
    <citation type="journal article" date="2018" name="Front. Microbiol.">
        <title>Genome-Based Analysis Reveals the Taxonomy and Diversity of the Family Idiomarinaceae.</title>
        <authorList>
            <person name="Liu Y."/>
            <person name="Lai Q."/>
            <person name="Shao Z."/>
        </authorList>
    </citation>
    <scope>NUCLEOTIDE SEQUENCE [LARGE SCALE GENOMIC DNA]</scope>
    <source>
        <strain evidence="5">SW15</strain>
    </source>
</reference>
<dbReference type="Proteomes" id="UP000286678">
    <property type="component" value="Unassembled WGS sequence"/>
</dbReference>
<sequence length="538" mass="60178">MLKIKVLSIMALLLSTVLLANAPFAMNRYPDSVWLQYSSPEDAGFVPSRVDKVKKLYEENAFSALLVIKDGAIAIDWGENERRFPIHSIRKSILSALYGKHSSAIDFEASLKALNFNDNSMLTEEELSATLFDLISSRSGVYLPAAAESNEMASNKPVRGSHKPGSYWWYNNWDFNAAGALFSQITGEEILESIQTHLATPLQMQDYRITDGYYVKATSEHPAFQINMSSRDLARFGLLYAKYGVWKGDQLIPRQWIVQSTSAINRTYMSGKHPPYYGLMWWVEEDGSFSARGSGGHTLAVYPSLNLVVVLRVDTFLEQSVAIKTIKKILAGIVSASEGQRNPNQSLVKATQRLPQVKTVPSKYQFKTQYISLDNLPPIRVSFLNGKLFVDWGEGMLETRHLQNDRFVILDRKEPLVIELSDKGAIIDIKTPRLFFIRAANAAKKGSLAEAQLWVEQAVELNPSSPIPYISLAKIQLARGNKADAKETIRIALALAPDNRQAKKLYQGLLIKQYAMPALLAFLLLVLGVFLKVIKAKI</sequence>
<name>A0A432XDM4_9GAMM</name>
<feature type="chain" id="PRO_5019485122" description="Beta-lactamase-related domain-containing protein" evidence="2">
    <location>
        <begin position="21"/>
        <end position="538"/>
    </location>
</feature>
<dbReference type="PANTHER" id="PTHR43283:SF7">
    <property type="entry name" value="BETA-LACTAMASE-RELATED DOMAIN-CONTAINING PROTEIN"/>
    <property type="match status" value="1"/>
</dbReference>
<keyword evidence="1" id="KW-1133">Transmembrane helix</keyword>
<dbReference type="Gene3D" id="3.40.710.10">
    <property type="entry name" value="DD-peptidase/beta-lactamase superfamily"/>
    <property type="match status" value="1"/>
</dbReference>
<proteinExistence type="predicted"/>
<evidence type="ECO:0000313" key="4">
    <source>
        <dbReference type="EMBL" id="RUO46864.1"/>
    </source>
</evidence>
<dbReference type="AlphaFoldDB" id="A0A432XDM4"/>
<dbReference type="InterPro" id="IPR011990">
    <property type="entry name" value="TPR-like_helical_dom_sf"/>
</dbReference>
<dbReference type="PANTHER" id="PTHR43283">
    <property type="entry name" value="BETA-LACTAMASE-RELATED"/>
    <property type="match status" value="1"/>
</dbReference>
<feature type="transmembrane region" description="Helical" evidence="1">
    <location>
        <begin position="514"/>
        <end position="534"/>
    </location>
</feature>
<dbReference type="SUPFAM" id="SSF48452">
    <property type="entry name" value="TPR-like"/>
    <property type="match status" value="1"/>
</dbReference>
<evidence type="ECO:0000256" key="1">
    <source>
        <dbReference type="SAM" id="Phobius"/>
    </source>
</evidence>
<keyword evidence="1" id="KW-0812">Transmembrane</keyword>
<accession>A0A432XDM4</accession>
<evidence type="ECO:0000256" key="2">
    <source>
        <dbReference type="SAM" id="SignalP"/>
    </source>
</evidence>
<dbReference type="InterPro" id="IPR012338">
    <property type="entry name" value="Beta-lactam/transpept-like"/>
</dbReference>
<dbReference type="InterPro" id="IPR001466">
    <property type="entry name" value="Beta-lactam-related"/>
</dbReference>
<dbReference type="InterPro" id="IPR019734">
    <property type="entry name" value="TPR_rpt"/>
</dbReference>
<dbReference type="SMART" id="SM00028">
    <property type="entry name" value="TPR"/>
    <property type="match status" value="2"/>
</dbReference>
<dbReference type="Pfam" id="PF00144">
    <property type="entry name" value="Beta-lactamase"/>
    <property type="match status" value="1"/>
</dbReference>
<protein>
    <recommendedName>
        <fullName evidence="3">Beta-lactamase-related domain-containing protein</fullName>
    </recommendedName>
</protein>
<comment type="caution">
    <text evidence="4">The sequence shown here is derived from an EMBL/GenBank/DDBJ whole genome shotgun (WGS) entry which is preliminary data.</text>
</comment>
<feature type="domain" description="Beta-lactamase-related" evidence="3">
    <location>
        <begin position="81"/>
        <end position="314"/>
    </location>
</feature>
<organism evidence="4 5">
    <name type="scientific">Pseudidiomarina aquimaris</name>
    <dbReference type="NCBI Taxonomy" id="641841"/>
    <lineage>
        <taxon>Bacteria</taxon>
        <taxon>Pseudomonadati</taxon>
        <taxon>Pseudomonadota</taxon>
        <taxon>Gammaproteobacteria</taxon>
        <taxon>Alteromonadales</taxon>
        <taxon>Idiomarinaceae</taxon>
        <taxon>Pseudidiomarina</taxon>
    </lineage>
</organism>
<feature type="signal peptide" evidence="2">
    <location>
        <begin position="1"/>
        <end position="20"/>
    </location>
</feature>
<dbReference type="Gene3D" id="1.25.40.10">
    <property type="entry name" value="Tetratricopeptide repeat domain"/>
    <property type="match status" value="1"/>
</dbReference>
<keyword evidence="1" id="KW-0472">Membrane</keyword>
<dbReference type="OrthoDB" id="8922993at2"/>
<dbReference type="SUPFAM" id="SSF56601">
    <property type="entry name" value="beta-lactamase/transpeptidase-like"/>
    <property type="match status" value="1"/>
</dbReference>
<dbReference type="RefSeq" id="WP_126834241.1">
    <property type="nucleotide sequence ID" value="NZ_PIPT01000007.1"/>
</dbReference>